<protein>
    <submittedName>
        <fullName evidence="1">Uncharacterized protein</fullName>
    </submittedName>
</protein>
<dbReference type="OMA" id="RVRVHNC"/>
<evidence type="ECO:0000313" key="2">
    <source>
        <dbReference type="Proteomes" id="UP000030104"/>
    </source>
</evidence>
<evidence type="ECO:0000313" key="1">
    <source>
        <dbReference type="EMBL" id="KGO69156.1"/>
    </source>
</evidence>
<dbReference type="OrthoDB" id="4540394at2759"/>
<gene>
    <name evidence="1" type="ORF">PITC_096420</name>
</gene>
<comment type="caution">
    <text evidence="1">The sequence shown here is derived from an EMBL/GenBank/DDBJ whole genome shotgun (WGS) entry which is preliminary data.</text>
</comment>
<sequence length="76" mass="8287">MCHYRVRVHNCGHYDKTLKTACGPAKRAKKACTPGSHEDASTSGSAWRGISGCNKKSNLRREGPGGKFFIDCVTMD</sequence>
<reference evidence="1 2" key="1">
    <citation type="journal article" date="2015" name="Mol. Plant Microbe Interact.">
        <title>Genome, transcriptome, and functional analyses of Penicillium expansum provide new insights into secondary metabolism and pathogenicity.</title>
        <authorList>
            <person name="Ballester A.R."/>
            <person name="Marcet-Houben M."/>
            <person name="Levin E."/>
            <person name="Sela N."/>
            <person name="Selma-Lazaro C."/>
            <person name="Carmona L."/>
            <person name="Wisniewski M."/>
            <person name="Droby S."/>
            <person name="Gonzalez-Candelas L."/>
            <person name="Gabaldon T."/>
        </authorList>
    </citation>
    <scope>NUCLEOTIDE SEQUENCE [LARGE SCALE GENOMIC DNA]</scope>
    <source>
        <strain evidence="1 2">PHI-1</strain>
    </source>
</reference>
<dbReference type="HOGENOM" id="CLU_2621681_0_0_1"/>
<dbReference type="AlphaFoldDB" id="A0A0A2KQK5"/>
<proteinExistence type="predicted"/>
<keyword evidence="2" id="KW-1185">Reference proteome</keyword>
<dbReference type="Proteomes" id="UP000030104">
    <property type="component" value="Unassembled WGS sequence"/>
</dbReference>
<accession>A0A0A2KQK5</accession>
<dbReference type="EMBL" id="JQGA01001160">
    <property type="protein sequence ID" value="KGO69156.1"/>
    <property type="molecule type" value="Genomic_DNA"/>
</dbReference>
<organism evidence="1 2">
    <name type="scientific">Penicillium italicum</name>
    <name type="common">Blue mold</name>
    <dbReference type="NCBI Taxonomy" id="40296"/>
    <lineage>
        <taxon>Eukaryota</taxon>
        <taxon>Fungi</taxon>
        <taxon>Dikarya</taxon>
        <taxon>Ascomycota</taxon>
        <taxon>Pezizomycotina</taxon>
        <taxon>Eurotiomycetes</taxon>
        <taxon>Eurotiomycetidae</taxon>
        <taxon>Eurotiales</taxon>
        <taxon>Aspergillaceae</taxon>
        <taxon>Penicillium</taxon>
    </lineage>
</organism>
<name>A0A0A2KQK5_PENIT</name>